<dbReference type="EMBL" id="LNTU01000037">
    <property type="protein sequence ID" value="KXF75914.1"/>
    <property type="molecule type" value="Genomic_DNA"/>
</dbReference>
<reference evidence="1 2" key="1">
    <citation type="submission" date="2015-11" db="EMBL/GenBank/DDBJ databases">
        <title>Draft genome sequence of Paramesorhizobium deserti A-3-E, a strain highly resistant to diverse beta-lactam antibiotics.</title>
        <authorList>
            <person name="Lv R."/>
            <person name="Yang X."/>
            <person name="Fang N."/>
            <person name="Guo J."/>
            <person name="Luo X."/>
            <person name="Peng F."/>
            <person name="Yang R."/>
            <person name="Cui Y."/>
            <person name="Fang C."/>
            <person name="Song Y."/>
        </authorList>
    </citation>
    <scope>NUCLEOTIDE SEQUENCE [LARGE SCALE GENOMIC DNA]</scope>
    <source>
        <strain evidence="1 2">A-3-E</strain>
    </source>
</reference>
<comment type="caution">
    <text evidence="1">The sequence shown here is derived from an EMBL/GenBank/DDBJ whole genome shotgun (WGS) entry which is preliminary data.</text>
</comment>
<evidence type="ECO:0000313" key="1">
    <source>
        <dbReference type="EMBL" id="KXF75914.1"/>
    </source>
</evidence>
<dbReference type="AlphaFoldDB" id="A0A135HRW4"/>
<proteinExistence type="predicted"/>
<dbReference type="RefSeq" id="WP_068884286.1">
    <property type="nucleotide sequence ID" value="NZ_LNTU01000037.1"/>
</dbReference>
<sequence length="104" mass="11854">MAKSALYIRHKAKPGRRDDVKRVWEKYARDYVGRSAGQLTYYYCYDDNDPDAIVVFQLAADQTSGQDFVKQPWFADYERETAALLAAPSEFRAATPQWVKGPAA</sequence>
<keyword evidence="2" id="KW-1185">Reference proteome</keyword>
<evidence type="ECO:0000313" key="2">
    <source>
        <dbReference type="Proteomes" id="UP000070107"/>
    </source>
</evidence>
<accession>A0A135HRW4</accession>
<evidence type="ECO:0008006" key="3">
    <source>
        <dbReference type="Google" id="ProtNLM"/>
    </source>
</evidence>
<organism evidence="1 2">
    <name type="scientific">Paramesorhizobium deserti</name>
    <dbReference type="NCBI Taxonomy" id="1494590"/>
    <lineage>
        <taxon>Bacteria</taxon>
        <taxon>Pseudomonadati</taxon>
        <taxon>Pseudomonadota</taxon>
        <taxon>Alphaproteobacteria</taxon>
        <taxon>Hyphomicrobiales</taxon>
        <taxon>Phyllobacteriaceae</taxon>
        <taxon>Paramesorhizobium</taxon>
    </lineage>
</organism>
<dbReference type="InterPro" id="IPR011008">
    <property type="entry name" value="Dimeric_a/b-barrel"/>
</dbReference>
<dbReference type="Gene3D" id="3.30.70.100">
    <property type="match status" value="1"/>
</dbReference>
<protein>
    <recommendedName>
        <fullName evidence="3">Monooxygenase</fullName>
    </recommendedName>
</protein>
<dbReference type="SUPFAM" id="SSF54909">
    <property type="entry name" value="Dimeric alpha+beta barrel"/>
    <property type="match status" value="1"/>
</dbReference>
<dbReference type="OrthoDB" id="3695636at2"/>
<gene>
    <name evidence="1" type="ORF">ATN84_18345</name>
</gene>
<dbReference type="Proteomes" id="UP000070107">
    <property type="component" value="Unassembled WGS sequence"/>
</dbReference>
<name>A0A135HRW4_9HYPH</name>